<keyword evidence="7 9" id="KW-1133">Transmembrane helix</keyword>
<dbReference type="GO" id="GO:0006865">
    <property type="term" value="P:amino acid transport"/>
    <property type="evidence" value="ECO:0007669"/>
    <property type="project" value="UniProtKB-KW"/>
</dbReference>
<keyword evidence="8 9" id="KW-0472">Membrane</keyword>
<dbReference type="InterPro" id="IPR035906">
    <property type="entry name" value="MetI-like_sf"/>
</dbReference>
<proteinExistence type="inferred from homology"/>
<evidence type="ECO:0000259" key="10">
    <source>
        <dbReference type="PROSITE" id="PS50928"/>
    </source>
</evidence>
<keyword evidence="6" id="KW-0029">Amino-acid transport</keyword>
<feature type="transmembrane region" description="Helical" evidence="9">
    <location>
        <begin position="85"/>
        <end position="118"/>
    </location>
</feature>
<dbReference type="InterPro" id="IPR043429">
    <property type="entry name" value="ArtM/GltK/GlnP/TcyL/YhdX-like"/>
</dbReference>
<sequence length="257" mass="28713">MDLTQNYIIWKDMMKAGESLPAWQEAFVKFYQAFIDGNRWQQYLEGVGVTLIVTAMALLLGIVLGVVVAVIRTAHDQQRIGQRNWLLGIVNAICQVYVTIIRGTPMMVQLLIMSFVVFKSSRQFTLVGTLTLGINSGAYVAEIIRGGLMSLDPGQAEAGRSLGLGYADTMRFIVIPQAFKAILPALGNEFIILLKDTSLISVIGGKEVLYFARAIADRNYEQMFPLVGTACIYLVLVLIFTWLQGKLERRLRQSDRR</sequence>
<reference evidence="11" key="1">
    <citation type="submission" date="2020-10" db="EMBL/GenBank/DDBJ databases">
        <authorList>
            <person name="Gilroy R."/>
        </authorList>
    </citation>
    <scope>NUCLEOTIDE SEQUENCE</scope>
    <source>
        <strain evidence="11">ChiSjej2B20-13462</strain>
    </source>
</reference>
<dbReference type="Proteomes" id="UP000886874">
    <property type="component" value="Unassembled WGS sequence"/>
</dbReference>
<keyword evidence="4" id="KW-1003">Cell membrane</keyword>
<evidence type="ECO:0000256" key="5">
    <source>
        <dbReference type="ARBA" id="ARBA00022692"/>
    </source>
</evidence>
<dbReference type="SUPFAM" id="SSF161098">
    <property type="entry name" value="MetI-like"/>
    <property type="match status" value="1"/>
</dbReference>
<dbReference type="Pfam" id="PF00528">
    <property type="entry name" value="BPD_transp_1"/>
    <property type="match status" value="1"/>
</dbReference>
<comment type="caution">
    <text evidence="11">The sequence shown here is derived from an EMBL/GenBank/DDBJ whole genome shotgun (WGS) entry which is preliminary data.</text>
</comment>
<evidence type="ECO:0000256" key="8">
    <source>
        <dbReference type="ARBA" id="ARBA00023136"/>
    </source>
</evidence>
<dbReference type="AlphaFoldDB" id="A0A9D0Z8X8"/>
<evidence type="ECO:0000256" key="6">
    <source>
        <dbReference type="ARBA" id="ARBA00022970"/>
    </source>
</evidence>
<evidence type="ECO:0000256" key="3">
    <source>
        <dbReference type="ARBA" id="ARBA00022448"/>
    </source>
</evidence>
<organism evidence="11 12">
    <name type="scientific">Candidatus Avoscillospira stercorigallinarum</name>
    <dbReference type="NCBI Taxonomy" id="2840708"/>
    <lineage>
        <taxon>Bacteria</taxon>
        <taxon>Bacillati</taxon>
        <taxon>Bacillota</taxon>
        <taxon>Clostridia</taxon>
        <taxon>Eubacteriales</taxon>
        <taxon>Oscillospiraceae</taxon>
        <taxon>Oscillospiraceae incertae sedis</taxon>
        <taxon>Candidatus Avoscillospira</taxon>
    </lineage>
</organism>
<protein>
    <submittedName>
        <fullName evidence="11">Amino acid ABC transporter permease</fullName>
    </submittedName>
</protein>
<comment type="subcellular location">
    <subcellularLocation>
        <location evidence="1 9">Cell membrane</location>
        <topology evidence="1 9">Multi-pass membrane protein</topology>
    </subcellularLocation>
</comment>
<dbReference type="PROSITE" id="PS50928">
    <property type="entry name" value="ABC_TM1"/>
    <property type="match status" value="1"/>
</dbReference>
<keyword evidence="5 9" id="KW-0812">Transmembrane</keyword>
<evidence type="ECO:0000256" key="2">
    <source>
        <dbReference type="ARBA" id="ARBA00010072"/>
    </source>
</evidence>
<dbReference type="Gene3D" id="1.10.3720.10">
    <property type="entry name" value="MetI-like"/>
    <property type="match status" value="1"/>
</dbReference>
<accession>A0A9D0Z8X8</accession>
<evidence type="ECO:0000313" key="12">
    <source>
        <dbReference type="Proteomes" id="UP000886874"/>
    </source>
</evidence>
<dbReference type="NCBIfam" id="TIGR01726">
    <property type="entry name" value="HEQRo_perm_3TM"/>
    <property type="match status" value="1"/>
</dbReference>
<feature type="transmembrane region" description="Helical" evidence="9">
    <location>
        <begin position="47"/>
        <end position="73"/>
    </location>
</feature>
<dbReference type="InterPro" id="IPR000515">
    <property type="entry name" value="MetI-like"/>
</dbReference>
<dbReference type="InterPro" id="IPR010065">
    <property type="entry name" value="AA_ABC_transptr_permease_3TM"/>
</dbReference>
<dbReference type="EMBL" id="DVFN01000098">
    <property type="protein sequence ID" value="HIQ70048.1"/>
    <property type="molecule type" value="Genomic_DNA"/>
</dbReference>
<feature type="transmembrane region" description="Helical" evidence="9">
    <location>
        <begin position="223"/>
        <end position="243"/>
    </location>
</feature>
<evidence type="ECO:0000256" key="9">
    <source>
        <dbReference type="RuleBase" id="RU363032"/>
    </source>
</evidence>
<comment type="similarity">
    <text evidence="2">Belongs to the binding-protein-dependent transport system permease family. HisMQ subfamily.</text>
</comment>
<dbReference type="CDD" id="cd06261">
    <property type="entry name" value="TM_PBP2"/>
    <property type="match status" value="1"/>
</dbReference>
<keyword evidence="3 9" id="KW-0813">Transport</keyword>
<feature type="domain" description="ABC transmembrane type-1" evidence="10">
    <location>
        <begin position="47"/>
        <end position="244"/>
    </location>
</feature>
<dbReference type="GO" id="GO:0022857">
    <property type="term" value="F:transmembrane transporter activity"/>
    <property type="evidence" value="ECO:0007669"/>
    <property type="project" value="InterPro"/>
</dbReference>
<evidence type="ECO:0000256" key="1">
    <source>
        <dbReference type="ARBA" id="ARBA00004651"/>
    </source>
</evidence>
<evidence type="ECO:0000256" key="7">
    <source>
        <dbReference type="ARBA" id="ARBA00022989"/>
    </source>
</evidence>
<dbReference type="GO" id="GO:0043190">
    <property type="term" value="C:ATP-binding cassette (ABC) transporter complex"/>
    <property type="evidence" value="ECO:0007669"/>
    <property type="project" value="InterPro"/>
</dbReference>
<name>A0A9D0Z8X8_9FIRM</name>
<gene>
    <name evidence="11" type="ORF">IAA67_06945</name>
</gene>
<dbReference type="PANTHER" id="PTHR30614">
    <property type="entry name" value="MEMBRANE COMPONENT OF AMINO ACID ABC TRANSPORTER"/>
    <property type="match status" value="1"/>
</dbReference>
<reference evidence="11" key="2">
    <citation type="journal article" date="2021" name="PeerJ">
        <title>Extensive microbial diversity within the chicken gut microbiome revealed by metagenomics and culture.</title>
        <authorList>
            <person name="Gilroy R."/>
            <person name="Ravi A."/>
            <person name="Getino M."/>
            <person name="Pursley I."/>
            <person name="Horton D.L."/>
            <person name="Alikhan N.F."/>
            <person name="Baker D."/>
            <person name="Gharbi K."/>
            <person name="Hall N."/>
            <person name="Watson M."/>
            <person name="Adriaenssens E.M."/>
            <person name="Foster-Nyarko E."/>
            <person name="Jarju S."/>
            <person name="Secka A."/>
            <person name="Antonio M."/>
            <person name="Oren A."/>
            <person name="Chaudhuri R.R."/>
            <person name="La Ragione R."/>
            <person name="Hildebrand F."/>
            <person name="Pallen M.J."/>
        </authorList>
    </citation>
    <scope>NUCLEOTIDE SEQUENCE</scope>
    <source>
        <strain evidence="11">ChiSjej2B20-13462</strain>
    </source>
</reference>
<evidence type="ECO:0000256" key="4">
    <source>
        <dbReference type="ARBA" id="ARBA00022475"/>
    </source>
</evidence>
<evidence type="ECO:0000313" key="11">
    <source>
        <dbReference type="EMBL" id="HIQ70048.1"/>
    </source>
</evidence>
<dbReference type="PANTHER" id="PTHR30614:SF20">
    <property type="entry name" value="GLUTAMINE TRANSPORT SYSTEM PERMEASE PROTEIN GLNP"/>
    <property type="match status" value="1"/>
</dbReference>